<protein>
    <submittedName>
        <fullName evidence="5">GCV_T domain-containing protein</fullName>
    </submittedName>
</protein>
<keyword evidence="4" id="KW-1185">Reference proteome</keyword>
<dbReference type="Pfam" id="PF01571">
    <property type="entry name" value="GCV_T"/>
    <property type="match status" value="1"/>
</dbReference>
<sequence length="218" mass="24431">MSDKGFGQRSTRLLRLNNVPAVAARTSTLTGQLSFELFHDRADTLNLYNTLMREGESYGITNCGQDAFNIMRLEHGFKLWGRELTLDTNPFECGLHHLVDLNKKDFIGKTSAVELSQKKWNRKLVSLNEALLACDTLQEGQDWESIPKGNEVIRRQGAEERIGQITSGTFSVRLRRPIAYAWVSTDISTDDVLTVDIGGVRSTARLLEKPPAPLPENV</sequence>
<dbReference type="Gene3D" id="3.30.1360.120">
    <property type="entry name" value="Probable tRNA modification gtpase trme, domain 1"/>
    <property type="match status" value="1"/>
</dbReference>
<organism evidence="4 5">
    <name type="scientific">Ascaris lumbricoides</name>
    <name type="common">Giant roundworm</name>
    <dbReference type="NCBI Taxonomy" id="6252"/>
    <lineage>
        <taxon>Eukaryota</taxon>
        <taxon>Metazoa</taxon>
        <taxon>Ecdysozoa</taxon>
        <taxon>Nematoda</taxon>
        <taxon>Chromadorea</taxon>
        <taxon>Rhabditida</taxon>
        <taxon>Spirurina</taxon>
        <taxon>Ascaridomorpha</taxon>
        <taxon>Ascaridoidea</taxon>
        <taxon>Ascarididae</taxon>
        <taxon>Ascaris</taxon>
    </lineage>
</organism>
<evidence type="ECO:0000259" key="3">
    <source>
        <dbReference type="Pfam" id="PF08669"/>
    </source>
</evidence>
<dbReference type="PANTHER" id="PTHR43757:SF2">
    <property type="entry name" value="AMINOMETHYLTRANSFERASE, MITOCHONDRIAL"/>
    <property type="match status" value="1"/>
</dbReference>
<dbReference type="SUPFAM" id="SSF103025">
    <property type="entry name" value="Folate-binding domain"/>
    <property type="match status" value="1"/>
</dbReference>
<evidence type="ECO:0000313" key="5">
    <source>
        <dbReference type="WBParaSite" id="ALUE_0001514401-mRNA-1"/>
    </source>
</evidence>
<proteinExistence type="inferred from homology"/>
<feature type="domain" description="Aminomethyltransferase C-terminal" evidence="3">
    <location>
        <begin position="145"/>
        <end position="210"/>
    </location>
</feature>
<evidence type="ECO:0000259" key="2">
    <source>
        <dbReference type="Pfam" id="PF01571"/>
    </source>
</evidence>
<evidence type="ECO:0000256" key="1">
    <source>
        <dbReference type="ARBA" id="ARBA00008609"/>
    </source>
</evidence>
<dbReference type="AlphaFoldDB" id="A0A0M3IBM8"/>
<name>A0A0M3IBM8_ASCLU</name>
<dbReference type="InterPro" id="IPR027266">
    <property type="entry name" value="TrmE/GcvT-like"/>
</dbReference>
<accession>A0A0M3IBM8</accession>
<dbReference type="Gene3D" id="4.10.1250.10">
    <property type="entry name" value="Aminomethyltransferase fragment"/>
    <property type="match status" value="1"/>
</dbReference>
<dbReference type="PANTHER" id="PTHR43757">
    <property type="entry name" value="AMINOMETHYLTRANSFERASE"/>
    <property type="match status" value="1"/>
</dbReference>
<dbReference type="InterPro" id="IPR006222">
    <property type="entry name" value="GCVT_N"/>
</dbReference>
<feature type="domain" description="GCVT N-terminal" evidence="2">
    <location>
        <begin position="3"/>
        <end position="103"/>
    </location>
</feature>
<dbReference type="SUPFAM" id="SSF101790">
    <property type="entry name" value="Aminomethyltransferase beta-barrel domain"/>
    <property type="match status" value="1"/>
</dbReference>
<dbReference type="Proteomes" id="UP000036681">
    <property type="component" value="Unplaced"/>
</dbReference>
<dbReference type="InterPro" id="IPR013977">
    <property type="entry name" value="GcvT_C"/>
</dbReference>
<dbReference type="Gene3D" id="2.40.30.110">
    <property type="entry name" value="Aminomethyltransferase beta-barrel domains"/>
    <property type="match status" value="1"/>
</dbReference>
<dbReference type="Pfam" id="PF08669">
    <property type="entry name" value="GCV_T_C"/>
    <property type="match status" value="1"/>
</dbReference>
<reference evidence="5" key="1">
    <citation type="submission" date="2017-02" db="UniProtKB">
        <authorList>
            <consortium name="WormBaseParasite"/>
        </authorList>
    </citation>
    <scope>IDENTIFICATION</scope>
</reference>
<dbReference type="InterPro" id="IPR028896">
    <property type="entry name" value="GcvT/YgfZ/DmdA"/>
</dbReference>
<dbReference type="WBParaSite" id="ALUE_0001514401-mRNA-1">
    <property type="protein sequence ID" value="ALUE_0001514401-mRNA-1"/>
    <property type="gene ID" value="ALUE_0001514401"/>
</dbReference>
<dbReference type="GO" id="GO:0005739">
    <property type="term" value="C:mitochondrion"/>
    <property type="evidence" value="ECO:0007669"/>
    <property type="project" value="TreeGrafter"/>
</dbReference>
<dbReference type="InterPro" id="IPR029043">
    <property type="entry name" value="GcvT/YgfZ_C"/>
</dbReference>
<comment type="similarity">
    <text evidence="1">Belongs to the GcvT family.</text>
</comment>
<evidence type="ECO:0000313" key="4">
    <source>
        <dbReference type="Proteomes" id="UP000036681"/>
    </source>
</evidence>